<feature type="transmembrane region" description="Helical" evidence="1">
    <location>
        <begin position="54"/>
        <end position="73"/>
    </location>
</feature>
<feature type="transmembrane region" description="Helical" evidence="1">
    <location>
        <begin position="218"/>
        <end position="235"/>
    </location>
</feature>
<keyword evidence="1" id="KW-1133">Transmembrane helix</keyword>
<keyword evidence="1" id="KW-0812">Transmembrane</keyword>
<organism evidence="2 3">
    <name type="scientific">Herbaspirillum rubrisubalbicans</name>
    <dbReference type="NCBI Taxonomy" id="80842"/>
    <lineage>
        <taxon>Bacteria</taxon>
        <taxon>Pseudomonadati</taxon>
        <taxon>Pseudomonadota</taxon>
        <taxon>Betaproteobacteria</taxon>
        <taxon>Burkholderiales</taxon>
        <taxon>Oxalobacteraceae</taxon>
        <taxon>Herbaspirillum</taxon>
    </lineage>
</organism>
<dbReference type="EMBL" id="JUGD01000004">
    <property type="protein sequence ID" value="RAM66096.1"/>
    <property type="molecule type" value="Genomic_DNA"/>
</dbReference>
<dbReference type="RefSeq" id="WP_112067769.1">
    <property type="nucleotide sequence ID" value="NZ_JUGD01000004.1"/>
</dbReference>
<feature type="transmembrane region" description="Helical" evidence="1">
    <location>
        <begin position="79"/>
        <end position="97"/>
    </location>
</feature>
<dbReference type="Proteomes" id="UP000248631">
    <property type="component" value="Unassembled WGS sequence"/>
</dbReference>
<evidence type="ECO:0000313" key="2">
    <source>
        <dbReference type="EMBL" id="RAM66096.1"/>
    </source>
</evidence>
<gene>
    <name evidence="2" type="ORF">RB24_03695</name>
</gene>
<feature type="transmembrane region" description="Helical" evidence="1">
    <location>
        <begin position="185"/>
        <end position="206"/>
    </location>
</feature>
<evidence type="ECO:0000256" key="1">
    <source>
        <dbReference type="SAM" id="Phobius"/>
    </source>
</evidence>
<comment type="caution">
    <text evidence="2">The sequence shown here is derived from an EMBL/GenBank/DDBJ whole genome shotgun (WGS) entry which is preliminary data.</text>
</comment>
<accession>A0ABX9C6S5</accession>
<keyword evidence="1" id="KW-0472">Membrane</keyword>
<feature type="transmembrane region" description="Helical" evidence="1">
    <location>
        <begin position="127"/>
        <end position="149"/>
    </location>
</feature>
<sequence>MLFWLILFGRYYMNAATAAGAPAYLKYYLGSYWLYVAVLPVQAYGWLKAKRWALPFFCLCIVLQLGNGIAAHFSNLAPWPTLLIPLPITAIIIYLLTREPARQYFRTGLPVPQPLPRLESLRYKVRSILYVVASVYLVWTFNGLLLGLPEIYPATYQRDKMGFIALPVLLLAEGLGAAPGALNRLFNLCCAFALPIVETALVTWAISTVPLQRTQLQLVNWAIGLSFLTAWLFYLKRRQEQAQQRTHEVGADQERE</sequence>
<reference evidence="2 3" key="1">
    <citation type="submission" date="2014-12" db="EMBL/GenBank/DDBJ databases">
        <title>Complete genome sequence of Herbaspirillum rubrisubalbicans Os38.</title>
        <authorList>
            <person name="Chen M."/>
            <person name="An Q."/>
        </authorList>
    </citation>
    <scope>NUCLEOTIDE SEQUENCE [LARGE SCALE GENOMIC DNA]</scope>
    <source>
        <strain evidence="2 3">Os38</strain>
    </source>
</reference>
<proteinExistence type="predicted"/>
<evidence type="ECO:0000313" key="3">
    <source>
        <dbReference type="Proteomes" id="UP000248631"/>
    </source>
</evidence>
<protein>
    <submittedName>
        <fullName evidence="2">Uncharacterized protein</fullName>
    </submittedName>
</protein>
<name>A0ABX9C6S5_9BURK</name>
<feature type="transmembrane region" description="Helical" evidence="1">
    <location>
        <begin position="161"/>
        <end position="178"/>
    </location>
</feature>
<keyword evidence="3" id="KW-1185">Reference proteome</keyword>